<sequence length="521" mass="58054">MKKPAIILTSLLISFSTLATESFQSTEGKVVGLLDKNQTISFKGVPYAKAPTGSLRFKAPRPAERRIFAYNAKKFGSSCMQIGNVFSVTSPDELGKVIGSEDCLFLNIWKPQKKTTEKRPVFFWIHGGSNDKGTTTDPNYDGAYFASTNDAIYVSVNYRLGHFGAFYHPLLQTDNPLDSSGNFTTLDLIQALNWVKNNAEALGADANNITIAGQSAGCMNVWGLIQSPLAKDLFHKAICSAGLPNTYPTSVGTAKASLVMYKLIEQMGYASDGEEFLKDKSPEWVRKFLQLVPAEMIAKANTGVVPFQHYSDGVVLPSGGWIDLTLGMYNHVPMIVGATKDEFSAVGLLSFSKMDTAELFTHMLNPDMPVRFEDLISISEGQYKLLVNSGSASLHATQDSILNSLRVYNKEIYRYHFNWDRLPAPWDKALGALHGLDAIFYLGNFTTEEKSFANFAWNEENKSSREKLRKEMSVYFKNFIHFGNPNAKLTDDLPKWPTWSLVPFKEKRLFFNETISTSNVD</sequence>
<dbReference type="InterPro" id="IPR019819">
    <property type="entry name" value="Carboxylesterase_B_CS"/>
</dbReference>
<dbReference type="PANTHER" id="PTHR11559">
    <property type="entry name" value="CARBOXYLESTERASE"/>
    <property type="match status" value="1"/>
</dbReference>
<protein>
    <submittedName>
        <fullName evidence="1">Uncharacterized protein</fullName>
    </submittedName>
</protein>
<gene>
    <name evidence="1" type="ORF">C0V70_04390</name>
</gene>
<evidence type="ECO:0000313" key="1">
    <source>
        <dbReference type="EMBL" id="AUN97361.1"/>
    </source>
</evidence>
<keyword evidence="2" id="KW-1185">Reference proteome</keyword>
<dbReference type="RefSeq" id="WP_102242656.1">
    <property type="nucleotide sequence ID" value="NZ_CP025704.1"/>
</dbReference>
<name>A0A2K9NPB4_BACTC</name>
<proteinExistence type="predicted"/>
<dbReference type="InterPro" id="IPR002018">
    <property type="entry name" value="CarbesteraseB"/>
</dbReference>
<evidence type="ECO:0000313" key="2">
    <source>
        <dbReference type="Proteomes" id="UP000235584"/>
    </source>
</evidence>
<dbReference type="KEGG" id="bsto:C0V70_04390"/>
<dbReference type="Gene3D" id="3.40.50.1820">
    <property type="entry name" value="alpha/beta hydrolase"/>
    <property type="match status" value="1"/>
</dbReference>
<dbReference type="SUPFAM" id="SSF53474">
    <property type="entry name" value="alpha/beta-Hydrolases"/>
    <property type="match status" value="1"/>
</dbReference>
<reference evidence="1 2" key="1">
    <citation type="submission" date="2018-01" db="EMBL/GenBank/DDBJ databases">
        <title>Complete genome sequence of Bacteriovorax stolpii DSM12778.</title>
        <authorList>
            <person name="Tang B."/>
            <person name="Chang J."/>
        </authorList>
    </citation>
    <scope>NUCLEOTIDE SEQUENCE [LARGE SCALE GENOMIC DNA]</scope>
    <source>
        <strain evidence="1 2">DSM 12778</strain>
    </source>
</reference>
<dbReference type="EMBL" id="CP025704">
    <property type="protein sequence ID" value="AUN97361.1"/>
    <property type="molecule type" value="Genomic_DNA"/>
</dbReference>
<dbReference type="Pfam" id="PF00135">
    <property type="entry name" value="COesterase"/>
    <property type="match status" value="2"/>
</dbReference>
<accession>A0A2K9NPB4</accession>
<dbReference type="AlphaFoldDB" id="A0A2K9NPB4"/>
<dbReference type="PROSITE" id="PS00941">
    <property type="entry name" value="CARBOXYLESTERASE_B_2"/>
    <property type="match status" value="1"/>
</dbReference>
<dbReference type="InterPro" id="IPR050309">
    <property type="entry name" value="Type-B_Carboxylest/Lipase"/>
</dbReference>
<dbReference type="InterPro" id="IPR029058">
    <property type="entry name" value="AB_hydrolase_fold"/>
</dbReference>
<organism evidence="1 2">
    <name type="scientific">Bacteriovorax stolpii</name>
    <name type="common">Bdellovibrio stolpii</name>
    <dbReference type="NCBI Taxonomy" id="960"/>
    <lineage>
        <taxon>Bacteria</taxon>
        <taxon>Pseudomonadati</taxon>
        <taxon>Bdellovibrionota</taxon>
        <taxon>Bacteriovoracia</taxon>
        <taxon>Bacteriovoracales</taxon>
        <taxon>Bacteriovoracaceae</taxon>
        <taxon>Bacteriovorax</taxon>
    </lineage>
</organism>
<dbReference type="Proteomes" id="UP000235584">
    <property type="component" value="Chromosome"/>
</dbReference>